<feature type="chain" id="PRO_5011560716" description="Lipoprotein" evidence="1">
    <location>
        <begin position="19"/>
        <end position="152"/>
    </location>
</feature>
<sequence>MIKSFIAFLLTGLVMACASSDRDDAVIPAKPIDYTVGLVGKYPVTFLRDAGRSMDLPQGETTGEFEVSKVDSVTIFIRTTVEFKASHYSYRLSGKYGLKPSPADPKQFTLLVITSSLSSPSQATGTISPTEIEQQFVGSYEGDITQFKGKRG</sequence>
<dbReference type="Proteomes" id="UP000198598">
    <property type="component" value="Unassembled WGS sequence"/>
</dbReference>
<protein>
    <recommendedName>
        <fullName evidence="4">Lipoprotein</fullName>
    </recommendedName>
</protein>
<organism evidence="2 3">
    <name type="scientific">Spirosoma endophyticum</name>
    <dbReference type="NCBI Taxonomy" id="662367"/>
    <lineage>
        <taxon>Bacteria</taxon>
        <taxon>Pseudomonadati</taxon>
        <taxon>Bacteroidota</taxon>
        <taxon>Cytophagia</taxon>
        <taxon>Cytophagales</taxon>
        <taxon>Cytophagaceae</taxon>
        <taxon>Spirosoma</taxon>
    </lineage>
</organism>
<keyword evidence="1" id="KW-0732">Signal</keyword>
<feature type="signal peptide" evidence="1">
    <location>
        <begin position="1"/>
        <end position="18"/>
    </location>
</feature>
<evidence type="ECO:0000313" key="3">
    <source>
        <dbReference type="Proteomes" id="UP000198598"/>
    </source>
</evidence>
<dbReference type="EMBL" id="FOLQ01000045">
    <property type="protein sequence ID" value="SFF30564.1"/>
    <property type="molecule type" value="Genomic_DNA"/>
</dbReference>
<dbReference type="PROSITE" id="PS51257">
    <property type="entry name" value="PROKAR_LIPOPROTEIN"/>
    <property type="match status" value="1"/>
</dbReference>
<evidence type="ECO:0000313" key="2">
    <source>
        <dbReference type="EMBL" id="SFF30564.1"/>
    </source>
</evidence>
<accession>A0A1I2HK69</accession>
<proteinExistence type="predicted"/>
<evidence type="ECO:0008006" key="4">
    <source>
        <dbReference type="Google" id="ProtNLM"/>
    </source>
</evidence>
<keyword evidence="3" id="KW-1185">Reference proteome</keyword>
<dbReference type="AlphaFoldDB" id="A0A1I2HK69"/>
<reference evidence="2 3" key="1">
    <citation type="submission" date="2016-10" db="EMBL/GenBank/DDBJ databases">
        <authorList>
            <person name="de Groot N.N."/>
        </authorList>
    </citation>
    <scope>NUCLEOTIDE SEQUENCE [LARGE SCALE GENOMIC DNA]</scope>
    <source>
        <strain evidence="2 3">DSM 26130</strain>
    </source>
</reference>
<gene>
    <name evidence="2" type="ORF">SAMN05216167_1456</name>
</gene>
<evidence type="ECO:0000256" key="1">
    <source>
        <dbReference type="SAM" id="SignalP"/>
    </source>
</evidence>
<dbReference type="OrthoDB" id="9833113at2"/>
<name>A0A1I2HK69_9BACT</name>
<dbReference type="RefSeq" id="WP_093835007.1">
    <property type="nucleotide sequence ID" value="NZ_FOLQ01000045.1"/>
</dbReference>